<sequence length="143" mass="15426">MGCSRGKEDMVGQPWARRAGPAFGYQQPMYDQCDQYAPAHPLCQGPSYMQQPYGNGIGYQQPLPGYGDYAQPAVLPQQNAYASYGNDYDMQQRQENGSRMAMAAAGGLALGAGAVFAADHAGDIAHFAEEAVEDMGDFARDIF</sequence>
<dbReference type="EMBL" id="CAMXCT010005434">
    <property type="protein sequence ID" value="CAI4012333.1"/>
    <property type="molecule type" value="Genomic_DNA"/>
</dbReference>
<dbReference type="EMBL" id="CAMXCT020005434">
    <property type="protein sequence ID" value="CAL1165708.1"/>
    <property type="molecule type" value="Genomic_DNA"/>
</dbReference>
<organism evidence="1">
    <name type="scientific">Cladocopium goreaui</name>
    <dbReference type="NCBI Taxonomy" id="2562237"/>
    <lineage>
        <taxon>Eukaryota</taxon>
        <taxon>Sar</taxon>
        <taxon>Alveolata</taxon>
        <taxon>Dinophyceae</taxon>
        <taxon>Suessiales</taxon>
        <taxon>Symbiodiniaceae</taxon>
        <taxon>Cladocopium</taxon>
    </lineage>
</organism>
<keyword evidence="3" id="KW-1185">Reference proteome</keyword>
<proteinExistence type="predicted"/>
<comment type="caution">
    <text evidence="1">The sequence shown here is derived from an EMBL/GenBank/DDBJ whole genome shotgun (WGS) entry which is preliminary data.</text>
</comment>
<dbReference type="EMBL" id="CAMXCT030005434">
    <property type="protein sequence ID" value="CAL4799645.1"/>
    <property type="molecule type" value="Genomic_DNA"/>
</dbReference>
<protein>
    <submittedName>
        <fullName evidence="1">Uncharacterized protein</fullName>
    </submittedName>
</protein>
<evidence type="ECO:0000313" key="2">
    <source>
        <dbReference type="EMBL" id="CAL1165708.1"/>
    </source>
</evidence>
<name>A0A9P1DPD5_9DINO</name>
<dbReference type="AlphaFoldDB" id="A0A9P1DPD5"/>
<accession>A0A9P1DPD5</accession>
<reference evidence="1" key="1">
    <citation type="submission" date="2022-10" db="EMBL/GenBank/DDBJ databases">
        <authorList>
            <person name="Chen Y."/>
            <person name="Dougan E. K."/>
            <person name="Chan C."/>
            <person name="Rhodes N."/>
            <person name="Thang M."/>
        </authorList>
    </citation>
    <scope>NUCLEOTIDE SEQUENCE</scope>
</reference>
<reference evidence="2" key="2">
    <citation type="submission" date="2024-04" db="EMBL/GenBank/DDBJ databases">
        <authorList>
            <person name="Chen Y."/>
            <person name="Shah S."/>
            <person name="Dougan E. K."/>
            <person name="Thang M."/>
            <person name="Chan C."/>
        </authorList>
    </citation>
    <scope>NUCLEOTIDE SEQUENCE [LARGE SCALE GENOMIC DNA]</scope>
</reference>
<evidence type="ECO:0000313" key="1">
    <source>
        <dbReference type="EMBL" id="CAI4012333.1"/>
    </source>
</evidence>
<dbReference type="Proteomes" id="UP001152797">
    <property type="component" value="Unassembled WGS sequence"/>
</dbReference>
<gene>
    <name evidence="1" type="ORF">C1SCF055_LOCUS37404</name>
</gene>
<evidence type="ECO:0000313" key="3">
    <source>
        <dbReference type="Proteomes" id="UP001152797"/>
    </source>
</evidence>